<dbReference type="EMBL" id="CASHTH010003350">
    <property type="protein sequence ID" value="CAI8043702.1"/>
    <property type="molecule type" value="Genomic_DNA"/>
</dbReference>
<name>A0AA35TAE8_GEOBA</name>
<evidence type="ECO:0000313" key="2">
    <source>
        <dbReference type="EMBL" id="CAI8043702.1"/>
    </source>
</evidence>
<dbReference type="Proteomes" id="UP001174909">
    <property type="component" value="Unassembled WGS sequence"/>
</dbReference>
<feature type="compositionally biased region" description="Basic residues" evidence="1">
    <location>
        <begin position="34"/>
        <end position="43"/>
    </location>
</feature>
<sequence>MFLLPLISVFTTLSRFDSGTTEWKTRRRMRKMKRVWGRRHCSRRDRATRPSSLPVGSLSTQKTPSLYM</sequence>
<comment type="caution">
    <text evidence="2">The sequence shown here is derived from an EMBL/GenBank/DDBJ whole genome shotgun (WGS) entry which is preliminary data.</text>
</comment>
<feature type="compositionally biased region" description="Polar residues" evidence="1">
    <location>
        <begin position="57"/>
        <end position="68"/>
    </location>
</feature>
<accession>A0AA35TAE8</accession>
<evidence type="ECO:0000256" key="1">
    <source>
        <dbReference type="SAM" id="MobiDB-lite"/>
    </source>
</evidence>
<reference evidence="2" key="1">
    <citation type="submission" date="2023-03" db="EMBL/GenBank/DDBJ databases">
        <authorList>
            <person name="Steffen K."/>
            <person name="Cardenas P."/>
        </authorList>
    </citation>
    <scope>NUCLEOTIDE SEQUENCE</scope>
</reference>
<organism evidence="2 3">
    <name type="scientific">Geodia barretti</name>
    <name type="common">Barrett's horny sponge</name>
    <dbReference type="NCBI Taxonomy" id="519541"/>
    <lineage>
        <taxon>Eukaryota</taxon>
        <taxon>Metazoa</taxon>
        <taxon>Porifera</taxon>
        <taxon>Demospongiae</taxon>
        <taxon>Heteroscleromorpha</taxon>
        <taxon>Tetractinellida</taxon>
        <taxon>Astrophorina</taxon>
        <taxon>Geodiidae</taxon>
        <taxon>Geodia</taxon>
    </lineage>
</organism>
<protein>
    <submittedName>
        <fullName evidence="2">Uncharacterized protein</fullName>
    </submittedName>
</protein>
<feature type="non-terminal residue" evidence="2">
    <location>
        <position position="1"/>
    </location>
</feature>
<evidence type="ECO:0000313" key="3">
    <source>
        <dbReference type="Proteomes" id="UP001174909"/>
    </source>
</evidence>
<dbReference type="AlphaFoldDB" id="A0AA35TAE8"/>
<feature type="region of interest" description="Disordered" evidence="1">
    <location>
        <begin position="34"/>
        <end position="68"/>
    </location>
</feature>
<keyword evidence="3" id="KW-1185">Reference proteome</keyword>
<proteinExistence type="predicted"/>
<gene>
    <name evidence="2" type="ORF">GBAR_LOCUS24231</name>
</gene>